<organism evidence="3 4">
    <name type="scientific">Mesoterricola silvestris</name>
    <dbReference type="NCBI Taxonomy" id="2927979"/>
    <lineage>
        <taxon>Bacteria</taxon>
        <taxon>Pseudomonadati</taxon>
        <taxon>Acidobacteriota</taxon>
        <taxon>Holophagae</taxon>
        <taxon>Holophagales</taxon>
        <taxon>Holophagaceae</taxon>
        <taxon>Mesoterricola</taxon>
    </lineage>
</organism>
<keyword evidence="2" id="KW-0732">Signal</keyword>
<feature type="compositionally biased region" description="Basic residues" evidence="1">
    <location>
        <begin position="36"/>
        <end position="47"/>
    </location>
</feature>
<gene>
    <name evidence="3" type="ORF">METEAL_35520</name>
</gene>
<dbReference type="AlphaFoldDB" id="A0AA48KDD7"/>
<name>A0AA48KDD7_9BACT</name>
<dbReference type="EMBL" id="AP027080">
    <property type="protein sequence ID" value="BDU74378.1"/>
    <property type="molecule type" value="Genomic_DNA"/>
</dbReference>
<evidence type="ECO:0000256" key="2">
    <source>
        <dbReference type="SAM" id="SignalP"/>
    </source>
</evidence>
<proteinExistence type="predicted"/>
<dbReference type="Proteomes" id="UP001238179">
    <property type="component" value="Chromosome"/>
</dbReference>
<evidence type="ECO:0000313" key="3">
    <source>
        <dbReference type="EMBL" id="BDU74378.1"/>
    </source>
</evidence>
<protein>
    <recommendedName>
        <fullName evidence="5">Helix-hairpin-helix domain-containing protein</fullName>
    </recommendedName>
</protein>
<evidence type="ECO:0008006" key="5">
    <source>
        <dbReference type="Google" id="ProtNLM"/>
    </source>
</evidence>
<sequence length="121" mass="13079">MIRSTLKTALAALLILGAGSLLRAQEDEIPPPAKPRAARPHPKKKLAKPVGKQVDINAASAKELQTLPGITPELAAKIIAGRPYVTKSHLVEKNAISMGLYQSIRRQVFVKQQMKNAPKGK</sequence>
<feature type="signal peptide" evidence="2">
    <location>
        <begin position="1"/>
        <end position="23"/>
    </location>
</feature>
<accession>A0AA48KDD7</accession>
<feature type="chain" id="PRO_5041322080" description="Helix-hairpin-helix domain-containing protein" evidence="2">
    <location>
        <begin position="24"/>
        <end position="121"/>
    </location>
</feature>
<keyword evidence="4" id="KW-1185">Reference proteome</keyword>
<dbReference type="Gene3D" id="1.10.150.320">
    <property type="entry name" value="Photosystem II 12 kDa extrinsic protein"/>
    <property type="match status" value="1"/>
</dbReference>
<dbReference type="SUPFAM" id="SSF81585">
    <property type="entry name" value="PsbU/PolX domain-like"/>
    <property type="match status" value="1"/>
</dbReference>
<evidence type="ECO:0000256" key="1">
    <source>
        <dbReference type="SAM" id="MobiDB-lite"/>
    </source>
</evidence>
<feature type="region of interest" description="Disordered" evidence="1">
    <location>
        <begin position="26"/>
        <end position="52"/>
    </location>
</feature>
<dbReference type="Pfam" id="PF12836">
    <property type="entry name" value="HHH_3"/>
    <property type="match status" value="1"/>
</dbReference>
<dbReference type="KEGG" id="msil:METEAL_35520"/>
<reference evidence="4" key="1">
    <citation type="journal article" date="2023" name="Int. J. Syst. Evol. Microbiol.">
        <title>Mesoterricola silvestris gen. nov., sp. nov., Mesoterricola sediminis sp. nov., Geothrix oryzae sp. nov., Geothrix edaphica sp. nov., Geothrix rubra sp. nov., and Geothrix limicola sp. nov., six novel members of Acidobacteriota isolated from soils.</title>
        <authorList>
            <person name="Itoh H."/>
            <person name="Sugisawa Y."/>
            <person name="Mise K."/>
            <person name="Xu Z."/>
            <person name="Kuniyasu M."/>
            <person name="Ushijima N."/>
            <person name="Kawano K."/>
            <person name="Kobayashi E."/>
            <person name="Shiratori Y."/>
            <person name="Masuda Y."/>
            <person name="Senoo K."/>
        </authorList>
    </citation>
    <scope>NUCLEOTIDE SEQUENCE [LARGE SCALE GENOMIC DNA]</scope>
    <source>
        <strain evidence="4">W79</strain>
    </source>
</reference>
<evidence type="ECO:0000313" key="4">
    <source>
        <dbReference type="Proteomes" id="UP001238179"/>
    </source>
</evidence>
<dbReference type="RefSeq" id="WP_316413054.1">
    <property type="nucleotide sequence ID" value="NZ_AP027080.1"/>
</dbReference>